<sequence>MKKKITETTSFKECMALLPYYIGALVLLGIVSVILMISGIGDYTLLTGAVAGTAVSALNFVLMAISAEKAITLTEKSAKLAMNGSYGARYIGTFIILGVLMFFKIINPVTAVLPLFVPKIAYTVTAFKEKSNF</sequence>
<gene>
    <name evidence="7" type="ORF">ERS852540_01195</name>
</gene>
<feature type="transmembrane region" description="Helical" evidence="6">
    <location>
        <begin position="86"/>
        <end position="106"/>
    </location>
</feature>
<evidence type="ECO:0000256" key="3">
    <source>
        <dbReference type="ARBA" id="ARBA00022692"/>
    </source>
</evidence>
<protein>
    <recommendedName>
        <fullName evidence="9">ATP synthase I chain</fullName>
    </recommendedName>
</protein>
<keyword evidence="4 6" id="KW-1133">Transmembrane helix</keyword>
<feature type="transmembrane region" description="Helical" evidence="6">
    <location>
        <begin position="20"/>
        <end position="40"/>
    </location>
</feature>
<accession>A0A174ZNK8</accession>
<evidence type="ECO:0000256" key="5">
    <source>
        <dbReference type="ARBA" id="ARBA00023136"/>
    </source>
</evidence>
<keyword evidence="2" id="KW-1003">Cell membrane</keyword>
<dbReference type="STRING" id="39492.ERS852540_01195"/>
<dbReference type="AlphaFoldDB" id="A0A174ZNK8"/>
<evidence type="ECO:0000256" key="2">
    <source>
        <dbReference type="ARBA" id="ARBA00022475"/>
    </source>
</evidence>
<dbReference type="Pfam" id="PF03899">
    <property type="entry name" value="ATP-synt_I"/>
    <property type="match status" value="1"/>
</dbReference>
<feature type="transmembrane region" description="Helical" evidence="6">
    <location>
        <begin position="46"/>
        <end position="65"/>
    </location>
</feature>
<evidence type="ECO:0000313" key="8">
    <source>
        <dbReference type="Proteomes" id="UP000095662"/>
    </source>
</evidence>
<dbReference type="InterPro" id="IPR005598">
    <property type="entry name" value="ATP_synth_I"/>
</dbReference>
<evidence type="ECO:0000256" key="4">
    <source>
        <dbReference type="ARBA" id="ARBA00022989"/>
    </source>
</evidence>
<reference evidence="7 8" key="1">
    <citation type="submission" date="2015-09" db="EMBL/GenBank/DDBJ databases">
        <authorList>
            <consortium name="Pathogen Informatics"/>
        </authorList>
    </citation>
    <scope>NUCLEOTIDE SEQUENCE [LARGE SCALE GENOMIC DNA]</scope>
    <source>
        <strain evidence="7 8">2789STDY5834928</strain>
    </source>
</reference>
<evidence type="ECO:0000256" key="6">
    <source>
        <dbReference type="SAM" id="Phobius"/>
    </source>
</evidence>
<dbReference type="EMBL" id="CZBY01000008">
    <property type="protein sequence ID" value="CUQ85928.1"/>
    <property type="molecule type" value="Genomic_DNA"/>
</dbReference>
<dbReference type="Proteomes" id="UP000095662">
    <property type="component" value="Unassembled WGS sequence"/>
</dbReference>
<evidence type="ECO:0008006" key="9">
    <source>
        <dbReference type="Google" id="ProtNLM"/>
    </source>
</evidence>
<dbReference type="GO" id="GO:0005886">
    <property type="term" value="C:plasma membrane"/>
    <property type="evidence" value="ECO:0007669"/>
    <property type="project" value="UniProtKB-SubCell"/>
</dbReference>
<evidence type="ECO:0000256" key="1">
    <source>
        <dbReference type="ARBA" id="ARBA00004651"/>
    </source>
</evidence>
<evidence type="ECO:0000313" key="7">
    <source>
        <dbReference type="EMBL" id="CUQ85928.1"/>
    </source>
</evidence>
<organism evidence="7 8">
    <name type="scientific">[Eubacterium] siraeum</name>
    <dbReference type="NCBI Taxonomy" id="39492"/>
    <lineage>
        <taxon>Bacteria</taxon>
        <taxon>Bacillati</taxon>
        <taxon>Bacillota</taxon>
        <taxon>Clostridia</taxon>
        <taxon>Eubacteriales</taxon>
        <taxon>Oscillospiraceae</taxon>
        <taxon>Oscillospiraceae incertae sedis</taxon>
    </lineage>
</organism>
<keyword evidence="3 6" id="KW-0812">Transmembrane</keyword>
<name>A0A174ZNK8_9FIRM</name>
<keyword evidence="5 6" id="KW-0472">Membrane</keyword>
<proteinExistence type="predicted"/>
<comment type="subcellular location">
    <subcellularLocation>
        <location evidence="1">Cell membrane</location>
        <topology evidence="1">Multi-pass membrane protein</topology>
    </subcellularLocation>
</comment>